<dbReference type="Proteomes" id="UP000779574">
    <property type="component" value="Unassembled WGS sequence"/>
</dbReference>
<dbReference type="InterPro" id="IPR053187">
    <property type="entry name" value="Notoamide_regulator"/>
</dbReference>
<evidence type="ECO:0000313" key="5">
    <source>
        <dbReference type="Proteomes" id="UP000779574"/>
    </source>
</evidence>
<evidence type="ECO:0000259" key="3">
    <source>
        <dbReference type="PROSITE" id="PS50048"/>
    </source>
</evidence>
<organism evidence="4 5">
    <name type="scientific">Aureobasidium melanogenum</name>
    <name type="common">Aureobasidium pullulans var. melanogenum</name>
    <dbReference type="NCBI Taxonomy" id="46634"/>
    <lineage>
        <taxon>Eukaryota</taxon>
        <taxon>Fungi</taxon>
        <taxon>Dikarya</taxon>
        <taxon>Ascomycota</taxon>
        <taxon>Pezizomycotina</taxon>
        <taxon>Dothideomycetes</taxon>
        <taxon>Dothideomycetidae</taxon>
        <taxon>Dothideales</taxon>
        <taxon>Saccotheciaceae</taxon>
        <taxon>Aureobasidium</taxon>
    </lineage>
</organism>
<evidence type="ECO:0000313" key="4">
    <source>
        <dbReference type="EMBL" id="KAG9698921.1"/>
    </source>
</evidence>
<dbReference type="CDD" id="cd00067">
    <property type="entry name" value="GAL4"/>
    <property type="match status" value="1"/>
</dbReference>
<comment type="caution">
    <text evidence="4">The sequence shown here is derived from an EMBL/GenBank/DDBJ whole genome shotgun (WGS) entry which is preliminary data.</text>
</comment>
<feature type="region of interest" description="Disordered" evidence="2">
    <location>
        <begin position="1"/>
        <end position="46"/>
    </location>
</feature>
<sequence length="159" mass="17501">MNLASILQHPIEAMQTPTPRHSSSSMSTSPILSPHAGCGVVKPSKSTKRTQTKAACLGCRQRKSKCDGDRPSCKMCLERNSKCEYSVEEGKTQQQATKEQLRSYKDVLSLLRSSSSKESEAILHILKNMDLNAACRFILDGPVFVPSRNQVVSMERASS</sequence>
<keyword evidence="1" id="KW-0539">Nucleus</keyword>
<evidence type="ECO:0000256" key="1">
    <source>
        <dbReference type="ARBA" id="ARBA00023242"/>
    </source>
</evidence>
<dbReference type="PROSITE" id="PS50048">
    <property type="entry name" value="ZN2_CY6_FUNGAL_2"/>
    <property type="match status" value="1"/>
</dbReference>
<dbReference type="PANTHER" id="PTHR47256:SF1">
    <property type="entry name" value="ZN(II)2CYS6 TRANSCRIPTION FACTOR (EUROFUNG)"/>
    <property type="match status" value="1"/>
</dbReference>
<feature type="domain" description="Zn(2)-C6 fungal-type" evidence="3">
    <location>
        <begin position="55"/>
        <end position="85"/>
    </location>
</feature>
<dbReference type="PROSITE" id="PS00463">
    <property type="entry name" value="ZN2_CY6_FUNGAL_1"/>
    <property type="match status" value="1"/>
</dbReference>
<dbReference type="OrthoDB" id="3933278at2759"/>
<evidence type="ECO:0000256" key="2">
    <source>
        <dbReference type="SAM" id="MobiDB-lite"/>
    </source>
</evidence>
<gene>
    <name evidence="4" type="ORF">KCU76_g1890</name>
</gene>
<proteinExistence type="predicted"/>
<dbReference type="SUPFAM" id="SSF57701">
    <property type="entry name" value="Zn2/Cys6 DNA-binding domain"/>
    <property type="match status" value="1"/>
</dbReference>
<dbReference type="SMART" id="SM00066">
    <property type="entry name" value="GAL4"/>
    <property type="match status" value="1"/>
</dbReference>
<dbReference type="AlphaFoldDB" id="A0A9P8ETY8"/>
<accession>A0A9P8ETY8</accession>
<dbReference type="InterPro" id="IPR001138">
    <property type="entry name" value="Zn2Cys6_DnaBD"/>
</dbReference>
<feature type="non-terminal residue" evidence="4">
    <location>
        <position position="1"/>
    </location>
</feature>
<dbReference type="Pfam" id="PF00172">
    <property type="entry name" value="Zn_clus"/>
    <property type="match status" value="1"/>
</dbReference>
<name>A0A9P8ETY8_AURME</name>
<protein>
    <recommendedName>
        <fullName evidence="3">Zn(2)-C6 fungal-type domain-containing protein</fullName>
    </recommendedName>
</protein>
<reference evidence="4" key="2">
    <citation type="submission" date="2021-08" db="EMBL/GenBank/DDBJ databases">
        <authorList>
            <person name="Gostincar C."/>
            <person name="Sun X."/>
            <person name="Song Z."/>
            <person name="Gunde-Cimerman N."/>
        </authorList>
    </citation>
    <scope>NUCLEOTIDE SEQUENCE</scope>
    <source>
        <strain evidence="4">EXF-9911</strain>
    </source>
</reference>
<reference evidence="4" key="1">
    <citation type="journal article" date="2021" name="J Fungi (Basel)">
        <title>Virulence traits and population genomics of the black yeast Aureobasidium melanogenum.</title>
        <authorList>
            <person name="Cernosa A."/>
            <person name="Sun X."/>
            <person name="Gostincar C."/>
            <person name="Fang C."/>
            <person name="Gunde-Cimerman N."/>
            <person name="Song Z."/>
        </authorList>
    </citation>
    <scope>NUCLEOTIDE SEQUENCE</scope>
    <source>
        <strain evidence="4">EXF-9911</strain>
    </source>
</reference>
<feature type="compositionally biased region" description="Low complexity" evidence="2">
    <location>
        <begin position="16"/>
        <end position="34"/>
    </location>
</feature>
<dbReference type="PANTHER" id="PTHR47256">
    <property type="entry name" value="ZN(II)2CYS6 TRANSCRIPTION FACTOR (EUROFUNG)-RELATED"/>
    <property type="match status" value="1"/>
</dbReference>
<dbReference type="EMBL" id="JAHFXF010000043">
    <property type="protein sequence ID" value="KAG9698921.1"/>
    <property type="molecule type" value="Genomic_DNA"/>
</dbReference>
<dbReference type="GO" id="GO:0008270">
    <property type="term" value="F:zinc ion binding"/>
    <property type="evidence" value="ECO:0007669"/>
    <property type="project" value="InterPro"/>
</dbReference>
<dbReference type="GO" id="GO:0000981">
    <property type="term" value="F:DNA-binding transcription factor activity, RNA polymerase II-specific"/>
    <property type="evidence" value="ECO:0007669"/>
    <property type="project" value="InterPro"/>
</dbReference>
<dbReference type="InterPro" id="IPR036864">
    <property type="entry name" value="Zn2-C6_fun-type_DNA-bd_sf"/>
</dbReference>
<dbReference type="Gene3D" id="4.10.240.10">
    <property type="entry name" value="Zn(2)-C6 fungal-type DNA-binding domain"/>
    <property type="match status" value="1"/>
</dbReference>